<feature type="non-terminal residue" evidence="1">
    <location>
        <position position="64"/>
    </location>
</feature>
<accession>A0A0K2UAS4</accession>
<evidence type="ECO:0000313" key="1">
    <source>
        <dbReference type="EMBL" id="CDW35334.1"/>
    </source>
</evidence>
<dbReference type="AlphaFoldDB" id="A0A0K2UAS4"/>
<reference evidence="1" key="1">
    <citation type="submission" date="2014-05" db="EMBL/GenBank/DDBJ databases">
        <authorList>
            <person name="Chronopoulou M."/>
        </authorList>
    </citation>
    <scope>NUCLEOTIDE SEQUENCE</scope>
    <source>
        <tissue evidence="1">Whole organism</tissue>
    </source>
</reference>
<organism evidence="1">
    <name type="scientific">Lepeophtheirus salmonis</name>
    <name type="common">Salmon louse</name>
    <name type="synonym">Caligus salmonis</name>
    <dbReference type="NCBI Taxonomy" id="72036"/>
    <lineage>
        <taxon>Eukaryota</taxon>
        <taxon>Metazoa</taxon>
        <taxon>Ecdysozoa</taxon>
        <taxon>Arthropoda</taxon>
        <taxon>Crustacea</taxon>
        <taxon>Multicrustacea</taxon>
        <taxon>Hexanauplia</taxon>
        <taxon>Copepoda</taxon>
        <taxon>Siphonostomatoida</taxon>
        <taxon>Caligidae</taxon>
        <taxon>Lepeophtheirus</taxon>
    </lineage>
</organism>
<feature type="non-terminal residue" evidence="1">
    <location>
        <position position="1"/>
    </location>
</feature>
<proteinExistence type="predicted"/>
<name>A0A0K2UAS4_LEPSM</name>
<protein>
    <submittedName>
        <fullName evidence="1">Uncharacterized protein</fullName>
    </submittedName>
</protein>
<dbReference type="EMBL" id="HACA01017973">
    <property type="protein sequence ID" value="CDW35334.1"/>
    <property type="molecule type" value="Transcribed_RNA"/>
</dbReference>
<sequence>LRQEAIISPVQNSVHCEHLLVGDRFAIGGDRTSSAVLLVAQIFLITQKQNTHQIEAFLSTLSND</sequence>